<dbReference type="SFLD" id="SFLDG01067">
    <property type="entry name" value="SPASM/twitch_domain_containing"/>
    <property type="match status" value="1"/>
</dbReference>
<evidence type="ECO:0000256" key="2">
    <source>
        <dbReference type="ARBA" id="ARBA00003522"/>
    </source>
</evidence>
<evidence type="ECO:0000259" key="12">
    <source>
        <dbReference type="PROSITE" id="PS51918"/>
    </source>
</evidence>
<evidence type="ECO:0000313" key="13">
    <source>
        <dbReference type="EMBL" id="MPL86004.1"/>
    </source>
</evidence>
<evidence type="ECO:0000256" key="5">
    <source>
        <dbReference type="ARBA" id="ARBA00022691"/>
    </source>
</evidence>
<dbReference type="PROSITE" id="PS51918">
    <property type="entry name" value="RADICAL_SAM"/>
    <property type="match status" value="1"/>
</dbReference>
<gene>
    <name evidence="13" type="primary">bchB_5</name>
    <name evidence="13" type="ORF">SDC9_31980</name>
</gene>
<dbReference type="UniPathway" id="UPA00782"/>
<dbReference type="Gene3D" id="1.20.89.10">
    <property type="entry name" value="Nitrogenase Molybdenum-iron Protein, subunit B, domain 4"/>
    <property type="match status" value="1"/>
</dbReference>
<comment type="caution">
    <text evidence="13">The sequence shown here is derived from an EMBL/GenBank/DDBJ whole genome shotgun (WGS) entry which is preliminary data.</text>
</comment>
<dbReference type="SMART" id="SM00729">
    <property type="entry name" value="Elp3"/>
    <property type="match status" value="1"/>
</dbReference>
<evidence type="ECO:0000256" key="6">
    <source>
        <dbReference type="ARBA" id="ARBA00022723"/>
    </source>
</evidence>
<dbReference type="InterPro" id="IPR006638">
    <property type="entry name" value="Elp3/MiaA/NifB-like_rSAM"/>
</dbReference>
<dbReference type="EMBL" id="VSSQ01000215">
    <property type="protein sequence ID" value="MPL86004.1"/>
    <property type="molecule type" value="Genomic_DNA"/>
</dbReference>
<dbReference type="InterPro" id="IPR007197">
    <property type="entry name" value="rSAM"/>
</dbReference>
<dbReference type="GO" id="GO:0032324">
    <property type="term" value="P:molybdopterin cofactor biosynthetic process"/>
    <property type="evidence" value="ECO:0007669"/>
    <property type="project" value="UniProtKB-ARBA"/>
</dbReference>
<keyword evidence="9" id="KW-0535">Nitrogen fixation</keyword>
<evidence type="ECO:0000256" key="7">
    <source>
        <dbReference type="ARBA" id="ARBA00023004"/>
    </source>
</evidence>
<dbReference type="CDD" id="cd00852">
    <property type="entry name" value="NifB"/>
    <property type="match status" value="1"/>
</dbReference>
<comment type="cofactor">
    <cofactor evidence="1">
        <name>[4Fe-4S] cluster</name>
        <dbReference type="ChEBI" id="CHEBI:49883"/>
    </cofactor>
</comment>
<dbReference type="InterPro" id="IPR003731">
    <property type="entry name" value="Di-Nase_FeMo-co_biosynth"/>
</dbReference>
<dbReference type="PROSITE" id="PS01305">
    <property type="entry name" value="MOAA_NIFB_PQQE"/>
    <property type="match status" value="1"/>
</dbReference>
<keyword evidence="7" id="KW-0408">Iron</keyword>
<dbReference type="InterPro" id="IPR034165">
    <property type="entry name" value="NifB_C"/>
</dbReference>
<evidence type="ECO:0000256" key="8">
    <source>
        <dbReference type="ARBA" id="ARBA00023014"/>
    </source>
</evidence>
<dbReference type="PANTHER" id="PTHR33712:SF7">
    <property type="entry name" value="LIGHT-INDEPENDENT PROTOCHLOROPHYLLIDE REDUCTASE SUBUNIT B"/>
    <property type="match status" value="1"/>
</dbReference>
<dbReference type="Gene3D" id="3.20.20.70">
    <property type="entry name" value="Aldolase class I"/>
    <property type="match status" value="1"/>
</dbReference>
<dbReference type="SUPFAM" id="SSF102114">
    <property type="entry name" value="Radical SAM enzymes"/>
    <property type="match status" value="1"/>
</dbReference>
<protein>
    <recommendedName>
        <fullName evidence="3">FeMo cofactor biosynthesis protein NifB</fullName>
    </recommendedName>
    <alternativeName>
        <fullName evidence="11">Nitrogenase cofactor maturase NifB</fullName>
    </alternativeName>
    <alternativeName>
        <fullName evidence="10">Radical SAM assemblase NifB</fullName>
    </alternativeName>
</protein>
<dbReference type="Pfam" id="PF02579">
    <property type="entry name" value="Nitro_FeMo-Co"/>
    <property type="match status" value="1"/>
</dbReference>
<evidence type="ECO:0000256" key="11">
    <source>
        <dbReference type="ARBA" id="ARBA00032102"/>
    </source>
</evidence>
<dbReference type="GO" id="GO:0051539">
    <property type="term" value="F:4 iron, 4 sulfur cluster binding"/>
    <property type="evidence" value="ECO:0007669"/>
    <property type="project" value="UniProtKB-KW"/>
</dbReference>
<dbReference type="InterPro" id="IPR013785">
    <property type="entry name" value="Aldolase_TIM"/>
</dbReference>
<feature type="domain" description="Radical SAM core" evidence="12">
    <location>
        <begin position="497"/>
        <end position="739"/>
    </location>
</feature>
<dbReference type="InterPro" id="IPR000510">
    <property type="entry name" value="Nase/OxRdtase_comp1"/>
</dbReference>
<dbReference type="InterPro" id="IPR000385">
    <property type="entry name" value="MoaA_NifB_PqqE_Fe-S-bd_CS"/>
</dbReference>
<dbReference type="SFLD" id="SFLDS00029">
    <property type="entry name" value="Radical_SAM"/>
    <property type="match status" value="1"/>
</dbReference>
<dbReference type="InterPro" id="IPR058240">
    <property type="entry name" value="rSAM_sf"/>
</dbReference>
<dbReference type="InterPro" id="IPR050152">
    <property type="entry name" value="ChlB/BchB/BchZ"/>
</dbReference>
<proteinExistence type="predicted"/>
<dbReference type="Gene3D" id="3.30.420.130">
    <property type="entry name" value="Dinitrogenase iron-molybdenum cofactor biosynthesis domain"/>
    <property type="match status" value="1"/>
</dbReference>
<dbReference type="SFLD" id="SFLDF00281">
    <property type="entry name" value="FeMo_cofactor_biosynthesis_pro"/>
    <property type="match status" value="1"/>
</dbReference>
<dbReference type="SUPFAM" id="SSF53146">
    <property type="entry name" value="Nitrogenase accessory factor-like"/>
    <property type="match status" value="1"/>
</dbReference>
<dbReference type="InterPro" id="IPR036105">
    <property type="entry name" value="DiNase_FeMo-co_biosyn_sf"/>
</dbReference>
<dbReference type="SUPFAM" id="SSF53807">
    <property type="entry name" value="Helical backbone' metal receptor"/>
    <property type="match status" value="1"/>
</dbReference>
<dbReference type="PROSITE" id="PS00699">
    <property type="entry name" value="NITROGENASE_1_1"/>
    <property type="match status" value="1"/>
</dbReference>
<keyword evidence="13" id="KW-0560">Oxidoreductase</keyword>
<dbReference type="NCBIfam" id="TIGR01290">
    <property type="entry name" value="nifB"/>
    <property type="match status" value="1"/>
</dbReference>
<dbReference type="GO" id="GO:0046872">
    <property type="term" value="F:metal ion binding"/>
    <property type="evidence" value="ECO:0007669"/>
    <property type="project" value="UniProtKB-KW"/>
</dbReference>
<evidence type="ECO:0000256" key="9">
    <source>
        <dbReference type="ARBA" id="ARBA00023231"/>
    </source>
</evidence>
<dbReference type="PANTHER" id="PTHR33712">
    <property type="entry name" value="LIGHT-INDEPENDENT PROTOCHLOROPHYLLIDE REDUCTASE SUBUNIT B"/>
    <property type="match status" value="1"/>
</dbReference>
<dbReference type="CDD" id="cd01335">
    <property type="entry name" value="Radical_SAM"/>
    <property type="match status" value="1"/>
</dbReference>
<evidence type="ECO:0000256" key="4">
    <source>
        <dbReference type="ARBA" id="ARBA00022485"/>
    </source>
</evidence>
<keyword evidence="5" id="KW-0949">S-adenosyl-L-methionine</keyword>
<organism evidence="13">
    <name type="scientific">bioreactor metagenome</name>
    <dbReference type="NCBI Taxonomy" id="1076179"/>
    <lineage>
        <taxon>unclassified sequences</taxon>
        <taxon>metagenomes</taxon>
        <taxon>ecological metagenomes</taxon>
    </lineage>
</organism>
<dbReference type="Pfam" id="PF04055">
    <property type="entry name" value="Radical_SAM"/>
    <property type="match status" value="1"/>
</dbReference>
<evidence type="ECO:0000256" key="3">
    <source>
        <dbReference type="ARBA" id="ARBA00021702"/>
    </source>
</evidence>
<dbReference type="Pfam" id="PF00148">
    <property type="entry name" value="Oxidored_nitro"/>
    <property type="match status" value="1"/>
</dbReference>
<sequence>MSMNLVNLNVNPCKMCMPMGSVTALFGIRHCFSILHGSQGCATYIRRHMATHYNEPIDVASSSLTEQGTVFGGADNLLKGIKNVIKLYNPEIIGISTTCLAETIGEDVKSIIYQFYKENPNETVKIIHVSSSGYAGTQYEGFFRALHAVLAQTIMKTGANNKINVVTGQISPADTRWLREVLDSSGLEYILFPDLSDNLDGGYNTEYSRLPEGGTTLEEIAQMGGARFTLELSSFVEDEYSPAKYLFDNYGVQYKRMPLPVGVKNTDAFLNVLKKLGAVVTSATKSQRRRYLDALVDGHKYSALGRAVIFGEPDTVKAISDLCCESGVVPTVAATGSECKGFAAILENNVQEACERLFVEKHFIATNADFDKIEELAVETKANVMIGNGDGRRVAAKLGLNLIRCGFPIHDQVGGQRVRMLGYEGSLDLLDKINNALLLGVEENFRTTQYKKYYQGNGLDRQNINLSETEPAARTREELHAKNSGKTKTHPCYNCGAGQFGRIHLPIAPKCNIQCNYCLRKYDCPNESRPGVTTEVLLPKEALKKYLYVKEQVPNITVVGIAGPGDALANFPETKETLRLIRQEDPDVTFCLSTNGLMLPIYAQELIDLGVSHVTVTINAVDPIIGAKIYQHIDFMGQSYTGEAAAGILLGNQLSGLKYLTDRGVICKVNIVMLKGINDEHIEDIVKKVRELNCDITNIMQMIPVKGSIFEDMPLVNKKEVMQMRIKCEQHLKQMLHCKQCRADAIGTLDNDISFDFRQGKRQQTIVTEQTMKRIAVATSNGILVDQHFGQAKEFYIYESDGVSVKFIEKREVMPYCKGSAECDFAAEDRIERIIKTIKECGAVLALRIGDSPSKRLTAMGIRSITTYDRIEDAVRKAVNL</sequence>
<dbReference type="InterPro" id="IPR000318">
    <property type="entry name" value="Nase_comp1_CS"/>
</dbReference>
<dbReference type="InterPro" id="IPR005980">
    <property type="entry name" value="Nase_CF_NifB"/>
</dbReference>
<dbReference type="AlphaFoldDB" id="A0A644V401"/>
<name>A0A644V401_9ZZZZ</name>
<accession>A0A644V401</accession>
<keyword evidence="6" id="KW-0479">Metal-binding</keyword>
<evidence type="ECO:0000256" key="10">
    <source>
        <dbReference type="ARBA" id="ARBA00030926"/>
    </source>
</evidence>
<keyword evidence="8" id="KW-0411">Iron-sulfur</keyword>
<reference evidence="13" key="1">
    <citation type="submission" date="2019-08" db="EMBL/GenBank/DDBJ databases">
        <authorList>
            <person name="Kucharzyk K."/>
            <person name="Murdoch R.W."/>
            <person name="Higgins S."/>
            <person name="Loffler F."/>
        </authorList>
    </citation>
    <scope>NUCLEOTIDE SEQUENCE</scope>
</reference>
<dbReference type="Gene3D" id="3.40.50.1980">
    <property type="entry name" value="Nitrogenase molybdenum iron protein domain"/>
    <property type="match status" value="3"/>
</dbReference>
<comment type="function">
    <text evidence="2">Involved in the biosynthesis of the iron-molybdenum cofactor (FeMo-co or M-cluster) found in the dinitrogenase enzyme of the nitrogenase complex in nitrogen-fixing microorganisms. NifB catalyzes the crucial step of radical SAM-dependent carbide insertion that occurs concomitant with the insertion of a 9th sulfur and the rearrangement/coupling of two [4Fe-4S] clusters into a [8Fe-9S-C] cluster, the precursor to the M-cluster.</text>
</comment>
<dbReference type="GO" id="GO:0016163">
    <property type="term" value="F:nitrogenase activity"/>
    <property type="evidence" value="ECO:0007669"/>
    <property type="project" value="InterPro"/>
</dbReference>
<keyword evidence="4" id="KW-0004">4Fe-4S</keyword>
<dbReference type="SFLD" id="SFLDG01068">
    <property type="entry name" value="FeMo_cofactor_biosynthesis_pro"/>
    <property type="match status" value="1"/>
</dbReference>
<evidence type="ECO:0000256" key="1">
    <source>
        <dbReference type="ARBA" id="ARBA00001966"/>
    </source>
</evidence>